<evidence type="ECO:0000313" key="8">
    <source>
        <dbReference type="EMBL" id="BDZ56711.1"/>
    </source>
</evidence>
<dbReference type="PANTHER" id="PTHR43013:SF1">
    <property type="entry name" value="GLUTAMYL-TRNA REDUCTASE"/>
    <property type="match status" value="1"/>
</dbReference>
<keyword evidence="9" id="KW-1185">Reference proteome</keyword>
<feature type="binding site" evidence="4">
    <location>
        <position position="120"/>
    </location>
    <ligand>
        <name>substrate</name>
    </ligand>
</feature>
<dbReference type="EMBL" id="AP027735">
    <property type="protein sequence ID" value="BDZ56711.1"/>
    <property type="molecule type" value="Genomic_DNA"/>
</dbReference>
<comment type="miscellaneous">
    <text evidence="4">During catalysis, the active site Cys acts as a nucleophile attacking the alpha-carbonyl group of tRNA-bound glutamate with the formation of a thioester intermediate between enzyme and glutamate, and the concomitant release of tRNA(Glu). The thioester intermediate is finally reduced by direct hydride transfer from NADPH, to form the product GSA.</text>
</comment>
<comment type="similarity">
    <text evidence="4">Belongs to the glutamyl-tRNA reductase family.</text>
</comment>
<evidence type="ECO:0000256" key="2">
    <source>
        <dbReference type="ARBA" id="ARBA00023002"/>
    </source>
</evidence>
<keyword evidence="1 4" id="KW-0521">NADP</keyword>
<dbReference type="Gene3D" id="3.30.460.30">
    <property type="entry name" value="Glutamyl-tRNA reductase, N-terminal domain"/>
    <property type="match status" value="1"/>
</dbReference>
<feature type="site" description="Important for activity" evidence="4">
    <location>
        <position position="99"/>
    </location>
</feature>
<feature type="domain" description="Quinate/shikimate 5-dehydrogenase/glutamyl-tRNA reductase" evidence="6">
    <location>
        <begin position="173"/>
        <end position="266"/>
    </location>
</feature>
<sequence length="419" mass="43724">MSTIVIGLSHRSAPIATLERAALDPAGRADLLERLSGSEQLHEVLLLDTCNRVEVYAEAATFHGAVTEIGEALAAATGMPLAELRDNLYVHFSDRAVAHLFSVSAGLDSMAVGEAQILGQLRESLREGRAAGHVGSGLDGLVQQALRVGKRAHSETDIDGVSRSLIERGIGLVEPHLGSLTELRVAVVGAGAMSSLAAHTISRAGCGSLTVVNRTFDAAQRLAGAVGATARDWSELSDVLAESDLVVSCTGAVGHVIDESLLPAATPTPTAETRFQRSDPAAAESERYNRVSGERGPVRRQAFIDLALPRDVALEVGERPGVLLVSSKTSATARAPSTTRSAPCARSSPARSTTTSWRGGPPQSPRPWPCCAPTPPTWWPRSSPGCARARPGSARATPPRCSSPCTASSTSCCTPRPCA</sequence>
<dbReference type="Pfam" id="PF01488">
    <property type="entry name" value="Shikimate_DH"/>
    <property type="match status" value="1"/>
</dbReference>
<evidence type="ECO:0000256" key="5">
    <source>
        <dbReference type="SAM" id="MobiDB-lite"/>
    </source>
</evidence>
<dbReference type="InterPro" id="IPR006151">
    <property type="entry name" value="Shikm_DH/Glu-tRNA_Rdtase"/>
</dbReference>
<evidence type="ECO:0000313" key="9">
    <source>
        <dbReference type="Proteomes" id="UP001321421"/>
    </source>
</evidence>
<dbReference type="Pfam" id="PF05201">
    <property type="entry name" value="GlutR_N"/>
    <property type="match status" value="1"/>
</dbReference>
<dbReference type="InterPro" id="IPR000343">
    <property type="entry name" value="4pyrrol_synth_GluRdtase"/>
</dbReference>
<keyword evidence="3 4" id="KW-0627">Porphyrin biosynthesis</keyword>
<dbReference type="PROSITE" id="PS00747">
    <property type="entry name" value="GLUTR"/>
    <property type="match status" value="1"/>
</dbReference>
<evidence type="ECO:0000259" key="7">
    <source>
        <dbReference type="Pfam" id="PF05201"/>
    </source>
</evidence>
<dbReference type="InterPro" id="IPR015895">
    <property type="entry name" value="4pyrrol_synth_GluRdtase_N"/>
</dbReference>
<feature type="compositionally biased region" description="Pro residues" evidence="5">
    <location>
        <begin position="362"/>
        <end position="378"/>
    </location>
</feature>
<reference evidence="9" key="1">
    <citation type="journal article" date="2019" name="Int. J. Syst. Evol. Microbiol.">
        <title>The Global Catalogue of Microorganisms (GCM) 10K type strain sequencing project: providing services to taxonomists for standard genome sequencing and annotation.</title>
        <authorList>
            <consortium name="The Broad Institute Genomics Platform"/>
            <consortium name="The Broad Institute Genome Sequencing Center for Infectious Disease"/>
            <person name="Wu L."/>
            <person name="Ma J."/>
        </authorList>
    </citation>
    <scope>NUCLEOTIDE SEQUENCE [LARGE SCALE GENOMIC DNA]</scope>
    <source>
        <strain evidence="9">NBRC 110608</strain>
    </source>
</reference>
<comment type="catalytic activity">
    <reaction evidence="4">
        <text>(S)-4-amino-5-oxopentanoate + tRNA(Glu) + NADP(+) = L-glutamyl-tRNA(Glu) + NADPH + H(+)</text>
        <dbReference type="Rhea" id="RHEA:12344"/>
        <dbReference type="Rhea" id="RHEA-COMP:9663"/>
        <dbReference type="Rhea" id="RHEA-COMP:9680"/>
        <dbReference type="ChEBI" id="CHEBI:15378"/>
        <dbReference type="ChEBI" id="CHEBI:57501"/>
        <dbReference type="ChEBI" id="CHEBI:57783"/>
        <dbReference type="ChEBI" id="CHEBI:58349"/>
        <dbReference type="ChEBI" id="CHEBI:78442"/>
        <dbReference type="ChEBI" id="CHEBI:78520"/>
        <dbReference type="EC" id="1.2.1.70"/>
    </reaction>
</comment>
<dbReference type="PANTHER" id="PTHR43013">
    <property type="entry name" value="GLUTAMYL-TRNA REDUCTASE"/>
    <property type="match status" value="1"/>
</dbReference>
<feature type="compositionally biased region" description="Low complexity" evidence="5">
    <location>
        <begin position="328"/>
        <end position="356"/>
    </location>
</feature>
<protein>
    <recommendedName>
        <fullName evidence="4">Glutamyl-tRNA reductase</fullName>
        <shortName evidence="4">GluTR</shortName>
        <ecNumber evidence="4">1.2.1.70</ecNumber>
    </recommendedName>
</protein>
<dbReference type="Proteomes" id="UP001321421">
    <property type="component" value="Chromosome"/>
</dbReference>
<dbReference type="InterPro" id="IPR036291">
    <property type="entry name" value="NAD(P)-bd_dom_sf"/>
</dbReference>
<dbReference type="EC" id="1.2.1.70" evidence="4"/>
<feature type="domain" description="Glutamyl-tRNA reductase N-terminal" evidence="7">
    <location>
        <begin position="6"/>
        <end position="156"/>
    </location>
</feature>
<proteinExistence type="inferred from homology"/>
<evidence type="ECO:0000256" key="3">
    <source>
        <dbReference type="ARBA" id="ARBA00023244"/>
    </source>
</evidence>
<dbReference type="HAMAP" id="MF_00087">
    <property type="entry name" value="Glu_tRNA_reductase"/>
    <property type="match status" value="1"/>
</dbReference>
<feature type="region of interest" description="Disordered" evidence="5">
    <location>
        <begin position="264"/>
        <end position="294"/>
    </location>
</feature>
<comment type="domain">
    <text evidence="4">Possesses an unusual extended V-shaped dimeric structure with each monomer consisting of three distinct domains arranged along a curved 'spinal' alpha-helix. The N-terminal catalytic domain specifically recognizes the glutamate moiety of the substrate. The second domain is the NADPH-binding domain, and the third C-terminal domain is responsible for dimerization.</text>
</comment>
<dbReference type="NCBIfam" id="TIGR01035">
    <property type="entry name" value="hemA"/>
    <property type="match status" value="1"/>
</dbReference>
<dbReference type="InterPro" id="IPR018214">
    <property type="entry name" value="GluRdtase_CS"/>
</dbReference>
<feature type="compositionally biased region" description="Low complexity" evidence="5">
    <location>
        <begin position="397"/>
        <end position="419"/>
    </location>
</feature>
<feature type="binding site" evidence="4">
    <location>
        <position position="109"/>
    </location>
    <ligand>
        <name>substrate</name>
    </ligand>
</feature>
<dbReference type="Gene3D" id="3.40.50.720">
    <property type="entry name" value="NAD(P)-binding Rossmann-like Domain"/>
    <property type="match status" value="1"/>
</dbReference>
<feature type="binding site" evidence="4">
    <location>
        <begin position="49"/>
        <end position="52"/>
    </location>
    <ligand>
        <name>substrate</name>
    </ligand>
</feature>
<comment type="subunit">
    <text evidence="4">Homodimer.</text>
</comment>
<comment type="pathway">
    <text evidence="4">Porphyrin-containing compound metabolism; protoporphyrin-IX biosynthesis; 5-aminolevulinate from L-glutamyl-tRNA(Glu): step 1/2.</text>
</comment>
<keyword evidence="2 4" id="KW-0560">Oxidoreductase</keyword>
<evidence type="ECO:0000256" key="4">
    <source>
        <dbReference type="HAMAP-Rule" id="MF_00087"/>
    </source>
</evidence>
<gene>
    <name evidence="4" type="primary">hemA</name>
    <name evidence="8" type="ORF">GCM10025872_03680</name>
</gene>
<feature type="active site" description="Nucleophile" evidence="4">
    <location>
        <position position="50"/>
    </location>
</feature>
<organism evidence="8 9">
    <name type="scientific">Barrientosiimonas endolithica</name>
    <dbReference type="NCBI Taxonomy" id="1535208"/>
    <lineage>
        <taxon>Bacteria</taxon>
        <taxon>Bacillati</taxon>
        <taxon>Actinomycetota</taxon>
        <taxon>Actinomycetes</taxon>
        <taxon>Micrococcales</taxon>
        <taxon>Dermacoccaceae</taxon>
        <taxon>Barrientosiimonas</taxon>
    </lineage>
</organism>
<dbReference type="SUPFAM" id="SSF51735">
    <property type="entry name" value="NAD(P)-binding Rossmann-fold domains"/>
    <property type="match status" value="1"/>
</dbReference>
<evidence type="ECO:0000259" key="6">
    <source>
        <dbReference type="Pfam" id="PF01488"/>
    </source>
</evidence>
<evidence type="ECO:0000256" key="1">
    <source>
        <dbReference type="ARBA" id="ARBA00022857"/>
    </source>
</evidence>
<comment type="function">
    <text evidence="4">Catalyzes the NADPH-dependent reduction of glutamyl-tRNA(Glu) to glutamate 1-semialdehyde (GSA).</text>
</comment>
<feature type="binding site" evidence="4">
    <location>
        <begin position="114"/>
        <end position="116"/>
    </location>
    <ligand>
        <name>substrate</name>
    </ligand>
</feature>
<name>A0ABN6YIH5_9MICO</name>
<accession>A0ABN6YIH5</accession>
<feature type="region of interest" description="Disordered" evidence="5">
    <location>
        <begin position="328"/>
        <end position="419"/>
    </location>
</feature>
<dbReference type="InterPro" id="IPR036343">
    <property type="entry name" value="GluRdtase_N_sf"/>
</dbReference>
<feature type="binding site" evidence="4">
    <location>
        <begin position="189"/>
        <end position="194"/>
    </location>
    <ligand>
        <name>NADP(+)</name>
        <dbReference type="ChEBI" id="CHEBI:58349"/>
    </ligand>
</feature>
<feature type="compositionally biased region" description="Basic and acidic residues" evidence="5">
    <location>
        <begin position="284"/>
        <end position="294"/>
    </location>
</feature>
<dbReference type="SUPFAM" id="SSF69742">
    <property type="entry name" value="Glutamyl tRNA-reductase catalytic, N-terminal domain"/>
    <property type="match status" value="1"/>
</dbReference>
<dbReference type="CDD" id="cd05213">
    <property type="entry name" value="NAD_bind_Glutamyl_tRNA_reduct"/>
    <property type="match status" value="1"/>
</dbReference>